<keyword evidence="1" id="KW-0472">Membrane</keyword>
<evidence type="ECO:0000256" key="1">
    <source>
        <dbReference type="SAM" id="Phobius"/>
    </source>
</evidence>
<evidence type="ECO:0000313" key="2">
    <source>
        <dbReference type="EMBL" id="KAH7262943.1"/>
    </source>
</evidence>
<dbReference type="OrthoDB" id="5006364at2759"/>
<accession>A0A8K0SE30</accession>
<name>A0A8K0SE30_9HYPO</name>
<keyword evidence="3" id="KW-1185">Reference proteome</keyword>
<proteinExistence type="predicted"/>
<gene>
    <name evidence="2" type="ORF">BKA59DRAFT_40783</name>
</gene>
<keyword evidence="1" id="KW-1133">Transmembrane helix</keyword>
<reference evidence="2" key="1">
    <citation type="journal article" date="2021" name="Nat. Commun.">
        <title>Genetic determinants of endophytism in the Arabidopsis root mycobiome.</title>
        <authorList>
            <person name="Mesny F."/>
            <person name="Miyauchi S."/>
            <person name="Thiergart T."/>
            <person name="Pickel B."/>
            <person name="Atanasova L."/>
            <person name="Karlsson M."/>
            <person name="Huettel B."/>
            <person name="Barry K.W."/>
            <person name="Haridas S."/>
            <person name="Chen C."/>
            <person name="Bauer D."/>
            <person name="Andreopoulos W."/>
            <person name="Pangilinan J."/>
            <person name="LaButti K."/>
            <person name="Riley R."/>
            <person name="Lipzen A."/>
            <person name="Clum A."/>
            <person name="Drula E."/>
            <person name="Henrissat B."/>
            <person name="Kohler A."/>
            <person name="Grigoriev I.V."/>
            <person name="Martin F.M."/>
            <person name="Hacquard S."/>
        </authorList>
    </citation>
    <scope>NUCLEOTIDE SEQUENCE</scope>
    <source>
        <strain evidence="2">MPI-SDFR-AT-0068</strain>
    </source>
</reference>
<dbReference type="EMBL" id="JAGPXF010000001">
    <property type="protein sequence ID" value="KAH7262943.1"/>
    <property type="molecule type" value="Genomic_DNA"/>
</dbReference>
<comment type="caution">
    <text evidence="2">The sequence shown here is derived from an EMBL/GenBank/DDBJ whole genome shotgun (WGS) entry which is preliminary data.</text>
</comment>
<dbReference type="Proteomes" id="UP000813427">
    <property type="component" value="Unassembled WGS sequence"/>
</dbReference>
<keyword evidence="1" id="KW-0812">Transmembrane</keyword>
<evidence type="ECO:0000313" key="3">
    <source>
        <dbReference type="Proteomes" id="UP000813427"/>
    </source>
</evidence>
<organism evidence="2 3">
    <name type="scientific">Fusarium tricinctum</name>
    <dbReference type="NCBI Taxonomy" id="61284"/>
    <lineage>
        <taxon>Eukaryota</taxon>
        <taxon>Fungi</taxon>
        <taxon>Dikarya</taxon>
        <taxon>Ascomycota</taxon>
        <taxon>Pezizomycotina</taxon>
        <taxon>Sordariomycetes</taxon>
        <taxon>Hypocreomycetidae</taxon>
        <taxon>Hypocreales</taxon>
        <taxon>Nectriaceae</taxon>
        <taxon>Fusarium</taxon>
        <taxon>Fusarium tricinctum species complex</taxon>
    </lineage>
</organism>
<feature type="transmembrane region" description="Helical" evidence="1">
    <location>
        <begin position="6"/>
        <end position="24"/>
    </location>
</feature>
<sequence length="137" mass="15891">MKASKLCAIMLPILVCIILIPVIMSRRRWRKTAHTEGSNLERDMLVEVVRIVKDGKEIYSQKLTPDQRLYDHPSFAPLEERMQEKTELQTKPASQTSEKSTIIAQDGFEDIPLTPDRSMKELRKELARGFDMVKKNY</sequence>
<dbReference type="AlphaFoldDB" id="A0A8K0SE30"/>
<protein>
    <submittedName>
        <fullName evidence="2">Uncharacterized protein</fullName>
    </submittedName>
</protein>